<sequence length="106" mass="11037">MVFPISTGGYPLGTFDEKVGASSAKRRIVMAKVRSTESVAATVTLELTEEEAGVLQCVLGCVAGARTGLRGVIDRIDAALEEVGVEPIGDPSGIINFPDEENSNEG</sequence>
<organism evidence="1">
    <name type="scientific">marine sediment metagenome</name>
    <dbReference type="NCBI Taxonomy" id="412755"/>
    <lineage>
        <taxon>unclassified sequences</taxon>
        <taxon>metagenomes</taxon>
        <taxon>ecological metagenomes</taxon>
    </lineage>
</organism>
<comment type="caution">
    <text evidence="1">The sequence shown here is derived from an EMBL/GenBank/DDBJ whole genome shotgun (WGS) entry which is preliminary data.</text>
</comment>
<name>A0A0F8XJY5_9ZZZZ</name>
<reference evidence="1" key="1">
    <citation type="journal article" date="2015" name="Nature">
        <title>Complex archaea that bridge the gap between prokaryotes and eukaryotes.</title>
        <authorList>
            <person name="Spang A."/>
            <person name="Saw J.H."/>
            <person name="Jorgensen S.L."/>
            <person name="Zaremba-Niedzwiedzka K."/>
            <person name="Martijn J."/>
            <person name="Lind A.E."/>
            <person name="van Eijk R."/>
            <person name="Schleper C."/>
            <person name="Guy L."/>
            <person name="Ettema T.J."/>
        </authorList>
    </citation>
    <scope>NUCLEOTIDE SEQUENCE</scope>
</reference>
<evidence type="ECO:0000313" key="1">
    <source>
        <dbReference type="EMBL" id="KKK61365.1"/>
    </source>
</evidence>
<gene>
    <name evidence="1" type="ORF">LCGC14_3015060</name>
</gene>
<proteinExistence type="predicted"/>
<protein>
    <submittedName>
        <fullName evidence="1">Uncharacterized protein</fullName>
    </submittedName>
</protein>
<dbReference type="AlphaFoldDB" id="A0A0F8XJY5"/>
<dbReference type="EMBL" id="LAZR01062512">
    <property type="protein sequence ID" value="KKK61365.1"/>
    <property type="molecule type" value="Genomic_DNA"/>
</dbReference>
<accession>A0A0F8XJY5</accession>